<keyword evidence="3" id="KW-0687">Ribonucleoprotein</keyword>
<organism evidence="4 5">
    <name type="scientific">Symbiochloris irregularis</name>
    <dbReference type="NCBI Taxonomy" id="706552"/>
    <lineage>
        <taxon>Eukaryota</taxon>
        <taxon>Viridiplantae</taxon>
        <taxon>Chlorophyta</taxon>
        <taxon>core chlorophytes</taxon>
        <taxon>Trebouxiophyceae</taxon>
        <taxon>Trebouxiales</taxon>
        <taxon>Trebouxiaceae</taxon>
        <taxon>Symbiochloris</taxon>
    </lineage>
</organism>
<dbReference type="InterPro" id="IPR000271">
    <property type="entry name" value="Ribosomal_bL34"/>
</dbReference>
<dbReference type="EMBL" id="JALJOQ010000153">
    <property type="protein sequence ID" value="KAK9793197.1"/>
    <property type="molecule type" value="Genomic_DNA"/>
</dbReference>
<evidence type="ECO:0000256" key="3">
    <source>
        <dbReference type="ARBA" id="ARBA00023274"/>
    </source>
</evidence>
<evidence type="ECO:0008006" key="6">
    <source>
        <dbReference type="Google" id="ProtNLM"/>
    </source>
</evidence>
<dbReference type="Gene3D" id="1.10.287.3980">
    <property type="match status" value="1"/>
</dbReference>
<dbReference type="Proteomes" id="UP001465755">
    <property type="component" value="Unassembled WGS sequence"/>
</dbReference>
<evidence type="ECO:0000256" key="1">
    <source>
        <dbReference type="ARBA" id="ARBA00010111"/>
    </source>
</evidence>
<dbReference type="GO" id="GO:0003735">
    <property type="term" value="F:structural constituent of ribosome"/>
    <property type="evidence" value="ECO:0007669"/>
    <property type="project" value="InterPro"/>
</dbReference>
<proteinExistence type="inferred from homology"/>
<evidence type="ECO:0000313" key="4">
    <source>
        <dbReference type="EMBL" id="KAK9793197.1"/>
    </source>
</evidence>
<name>A0AAW1NQH0_9CHLO</name>
<comment type="similarity">
    <text evidence="1">Belongs to the bacterial ribosomal protein bL34 family.</text>
</comment>
<keyword evidence="2" id="KW-0689">Ribosomal protein</keyword>
<dbReference type="GO" id="GO:0005840">
    <property type="term" value="C:ribosome"/>
    <property type="evidence" value="ECO:0007669"/>
    <property type="project" value="UniProtKB-KW"/>
</dbReference>
<sequence length="87" mass="9624">MTLQRSGEGAARRLTFTVQANGKNCLGCTKGGTRRKRTRTSGFRARMATKGGRKVLSARRKKGRKMIAGAHEYKKWSFLPGRNALPS</sequence>
<evidence type="ECO:0000256" key="2">
    <source>
        <dbReference type="ARBA" id="ARBA00022980"/>
    </source>
</evidence>
<reference evidence="4 5" key="1">
    <citation type="journal article" date="2024" name="Nat. Commun.">
        <title>Phylogenomics reveals the evolutionary origins of lichenization in chlorophyte algae.</title>
        <authorList>
            <person name="Puginier C."/>
            <person name="Libourel C."/>
            <person name="Otte J."/>
            <person name="Skaloud P."/>
            <person name="Haon M."/>
            <person name="Grisel S."/>
            <person name="Petersen M."/>
            <person name="Berrin J.G."/>
            <person name="Delaux P.M."/>
            <person name="Dal Grande F."/>
            <person name="Keller J."/>
        </authorList>
    </citation>
    <scope>NUCLEOTIDE SEQUENCE [LARGE SCALE GENOMIC DNA]</scope>
    <source>
        <strain evidence="4 5">SAG 2036</strain>
    </source>
</reference>
<dbReference type="NCBIfam" id="TIGR01030">
    <property type="entry name" value="rpmH_bact"/>
    <property type="match status" value="1"/>
</dbReference>
<accession>A0AAW1NQH0</accession>
<protein>
    <recommendedName>
        <fullName evidence="6">50S ribosomal protein L34, chloroplastic</fullName>
    </recommendedName>
</protein>
<gene>
    <name evidence="4" type="ORF">WJX73_002383</name>
</gene>
<comment type="caution">
    <text evidence="4">The sequence shown here is derived from an EMBL/GenBank/DDBJ whole genome shotgun (WGS) entry which is preliminary data.</text>
</comment>
<dbReference type="GO" id="GO:0006412">
    <property type="term" value="P:translation"/>
    <property type="evidence" value="ECO:0007669"/>
    <property type="project" value="InterPro"/>
</dbReference>
<dbReference type="AlphaFoldDB" id="A0AAW1NQH0"/>
<dbReference type="HAMAP" id="MF_00391">
    <property type="entry name" value="Ribosomal_bL34"/>
    <property type="match status" value="1"/>
</dbReference>
<keyword evidence="5" id="KW-1185">Reference proteome</keyword>
<dbReference type="GO" id="GO:1990904">
    <property type="term" value="C:ribonucleoprotein complex"/>
    <property type="evidence" value="ECO:0007669"/>
    <property type="project" value="UniProtKB-KW"/>
</dbReference>
<evidence type="ECO:0000313" key="5">
    <source>
        <dbReference type="Proteomes" id="UP001465755"/>
    </source>
</evidence>
<dbReference type="Pfam" id="PF00468">
    <property type="entry name" value="Ribosomal_L34"/>
    <property type="match status" value="1"/>
</dbReference>